<name>Q13MM0_PARXL</name>
<proteinExistence type="predicted"/>
<protein>
    <recommendedName>
        <fullName evidence="1">Bacterial toxin 50 domain-containing protein</fullName>
    </recommendedName>
</protein>
<dbReference type="eggNOG" id="COG1708">
    <property type="taxonomic scope" value="Bacteria"/>
</dbReference>
<dbReference type="Pfam" id="PF15542">
    <property type="entry name" value="Ntox50"/>
    <property type="match status" value="1"/>
</dbReference>
<gene>
    <name evidence="2" type="ORF">Bxe_B1289a</name>
</gene>
<dbReference type="EMBL" id="CP000271">
    <property type="protein sequence ID" value="ABE34669.1"/>
    <property type="molecule type" value="Genomic_DNA"/>
</dbReference>
<feature type="domain" description="Bacterial toxin 50" evidence="1">
    <location>
        <begin position="16"/>
        <end position="81"/>
    </location>
</feature>
<keyword evidence="3" id="KW-1185">Reference proteome</keyword>
<dbReference type="KEGG" id="bxe:Bxe_B1289a"/>
<dbReference type="Proteomes" id="UP000001817">
    <property type="component" value="Chromosome 2"/>
</dbReference>
<dbReference type="STRING" id="266265.Bxe_B1289a"/>
<reference evidence="2 3" key="1">
    <citation type="journal article" date="2006" name="Proc. Natl. Acad. Sci. U.S.A.">
        <title>Burkholderia xenovorans LB400 harbors a multi-replicon, 9.73-Mbp genome shaped for versatility.</title>
        <authorList>
            <person name="Chain P.S."/>
            <person name="Denef V.J."/>
            <person name="Konstantinidis K.T."/>
            <person name="Vergez L.M."/>
            <person name="Agullo L."/>
            <person name="Reyes V.L."/>
            <person name="Hauser L."/>
            <person name="Cordova M."/>
            <person name="Gomez L."/>
            <person name="Gonzalez M."/>
            <person name="Land M."/>
            <person name="Lao V."/>
            <person name="Larimer F."/>
            <person name="LiPuma J.J."/>
            <person name="Mahenthiralingam E."/>
            <person name="Malfatti S.A."/>
            <person name="Marx C.J."/>
            <person name="Parnell J.J."/>
            <person name="Ramette A."/>
            <person name="Richardson P."/>
            <person name="Seeger M."/>
            <person name="Smith D."/>
            <person name="Spilker T."/>
            <person name="Sul W.J."/>
            <person name="Tsoi T.V."/>
            <person name="Ulrich L.E."/>
            <person name="Zhulin I.B."/>
            <person name="Tiedje J.M."/>
        </authorList>
    </citation>
    <scope>NUCLEOTIDE SEQUENCE [LARGE SCALE GENOMIC DNA]</scope>
    <source>
        <strain evidence="2 3">LB400</strain>
    </source>
</reference>
<dbReference type="RefSeq" id="WP_011491989.1">
    <property type="nucleotide sequence ID" value="NC_007952.1"/>
</dbReference>
<sequence length="89" mass="9631">MEWIDPLGLTCISTEIHEGAQGKHIPGHNNYTQGKSILNSDAQALLDRYHAGSVVTSRPINDNKVRVNFGDEIGTHIDPSGVSTRHLGA</sequence>
<evidence type="ECO:0000313" key="2">
    <source>
        <dbReference type="EMBL" id="ABE34669.1"/>
    </source>
</evidence>
<accession>Q13MM0</accession>
<evidence type="ECO:0000313" key="3">
    <source>
        <dbReference type="Proteomes" id="UP000001817"/>
    </source>
</evidence>
<dbReference type="AlphaFoldDB" id="Q13MM0"/>
<dbReference type="InterPro" id="IPR029100">
    <property type="entry name" value="Ntox50"/>
</dbReference>
<dbReference type="OrthoDB" id="5666689at2"/>
<evidence type="ECO:0000259" key="1">
    <source>
        <dbReference type="Pfam" id="PF15542"/>
    </source>
</evidence>
<organism evidence="2 3">
    <name type="scientific">Paraburkholderia xenovorans (strain LB400)</name>
    <dbReference type="NCBI Taxonomy" id="266265"/>
    <lineage>
        <taxon>Bacteria</taxon>
        <taxon>Pseudomonadati</taxon>
        <taxon>Pseudomonadota</taxon>
        <taxon>Betaproteobacteria</taxon>
        <taxon>Burkholderiales</taxon>
        <taxon>Burkholderiaceae</taxon>
        <taxon>Paraburkholderia</taxon>
    </lineage>
</organism>